<dbReference type="GO" id="GO:0017000">
    <property type="term" value="P:antibiotic biosynthetic process"/>
    <property type="evidence" value="ECO:0007669"/>
    <property type="project" value="UniProtKB-KW"/>
</dbReference>
<evidence type="ECO:0000256" key="4">
    <source>
        <dbReference type="ARBA" id="ARBA00023002"/>
    </source>
</evidence>
<dbReference type="Pfam" id="PF02668">
    <property type="entry name" value="TauD"/>
    <property type="match status" value="1"/>
</dbReference>
<evidence type="ECO:0000256" key="3">
    <source>
        <dbReference type="ARBA" id="ARBA00022723"/>
    </source>
</evidence>
<feature type="domain" description="TauD/TfdA-like" evidence="8">
    <location>
        <begin position="84"/>
        <end position="272"/>
    </location>
</feature>
<name>A0A8E2U129_9GAMM</name>
<accession>A0A8E2U129</accession>
<evidence type="ECO:0000256" key="1">
    <source>
        <dbReference type="ARBA" id="ARBA00001954"/>
    </source>
</evidence>
<sequence length="298" mass="33946">MSANNFDHLLAASIERGGLDRQQIAQILNFKLFGNPTGFLHLRHLPIGEIPPTPASREALHKHDDSSERLLLQATVLLGEPVGYLQESGGAIVNNFFPQRGQSRAATSDSFDTELDLHTENAFHAIQPDYLLLLCLRQDPEAEAITYVASAERILARLSYEEQLFFLNEPYNFLSDYGPSEKNQRIDIDKHQTVLYGDPDAPFLRFDPQFMLAFSNRAQALLERLRAIAWSVVEPIRLCPGDLLIIDNRRTVHARSRFDARFDGSDRWIQRAFAICNPRFYAERLGKQHRVFGLVTEL</sequence>
<evidence type="ECO:0000256" key="7">
    <source>
        <dbReference type="PIRSR" id="PIRSR019543-2"/>
    </source>
</evidence>
<keyword evidence="6" id="KW-0045">Antibiotic biosynthesis</keyword>
<evidence type="ECO:0000256" key="5">
    <source>
        <dbReference type="ARBA" id="ARBA00023004"/>
    </source>
</evidence>
<dbReference type="InterPro" id="IPR003819">
    <property type="entry name" value="TauD/TfdA-like"/>
</dbReference>
<dbReference type="InterPro" id="IPR050411">
    <property type="entry name" value="AlphaKG_dependent_hydroxylases"/>
</dbReference>
<feature type="binding site" evidence="7">
    <location>
        <position position="120"/>
    </location>
    <ligand>
        <name>Fe cation</name>
        <dbReference type="ChEBI" id="CHEBI:24875"/>
    </ligand>
</feature>
<dbReference type="InterPro" id="IPR014503">
    <property type="entry name" value="Clavaminate_syn-like"/>
</dbReference>
<evidence type="ECO:0000259" key="8">
    <source>
        <dbReference type="Pfam" id="PF02668"/>
    </source>
</evidence>
<dbReference type="InterPro" id="IPR042098">
    <property type="entry name" value="TauD-like_sf"/>
</dbReference>
<dbReference type="GO" id="GO:0016706">
    <property type="term" value="F:2-oxoglutarate-dependent dioxygenase activity"/>
    <property type="evidence" value="ECO:0007669"/>
    <property type="project" value="UniProtKB-ARBA"/>
</dbReference>
<protein>
    <submittedName>
        <fullName evidence="9">Iron hydroxylase</fullName>
    </submittedName>
</protein>
<gene>
    <name evidence="9" type="ORF">CXK95_14440</name>
</gene>
<comment type="similarity">
    <text evidence="2">Belongs to the clavaminate synthase family.</text>
</comment>
<dbReference type="PANTHER" id="PTHR10696:SF56">
    <property type="entry name" value="TAUD_TFDA-LIKE DOMAIN-CONTAINING PROTEIN"/>
    <property type="match status" value="1"/>
</dbReference>
<dbReference type="RefSeq" id="WP_102829072.1">
    <property type="nucleotide sequence ID" value="NZ_CP065721.1"/>
</dbReference>
<dbReference type="EMBL" id="POUK01000005">
    <property type="protein sequence ID" value="PNF75792.1"/>
    <property type="molecule type" value="Genomic_DNA"/>
</dbReference>
<keyword evidence="10" id="KW-1185">Reference proteome</keyword>
<keyword evidence="5 7" id="KW-0408">Iron</keyword>
<dbReference type="Proteomes" id="UP000235881">
    <property type="component" value="Unassembled WGS sequence"/>
</dbReference>
<evidence type="ECO:0000256" key="2">
    <source>
        <dbReference type="ARBA" id="ARBA00008425"/>
    </source>
</evidence>
<organism evidence="9 10">
    <name type="scientific">Stutzerimonas degradans</name>
    <dbReference type="NCBI Taxonomy" id="2968968"/>
    <lineage>
        <taxon>Bacteria</taxon>
        <taxon>Pseudomonadati</taxon>
        <taxon>Pseudomonadota</taxon>
        <taxon>Gammaproteobacteria</taxon>
        <taxon>Pseudomonadales</taxon>
        <taxon>Pseudomonadaceae</taxon>
        <taxon>Stutzerimonas</taxon>
    </lineage>
</organism>
<dbReference type="AlphaFoldDB" id="A0A8E2U129"/>
<evidence type="ECO:0000313" key="10">
    <source>
        <dbReference type="Proteomes" id="UP000235881"/>
    </source>
</evidence>
<reference evidence="9 10" key="1">
    <citation type="submission" date="2018-01" db="EMBL/GenBank/DDBJ databases">
        <title>Denitrification phenotypes of diverse strains of Pseudomonas stutzeri.</title>
        <authorList>
            <person name="Milligan D.A."/>
            <person name="Bergaust L."/>
            <person name="Bakken L.R."/>
            <person name="Frostegard A."/>
        </authorList>
    </citation>
    <scope>NUCLEOTIDE SEQUENCE [LARGE SCALE GENOMIC DNA]</scope>
    <source>
        <strain evidence="9 10">DSM 50238</strain>
    </source>
</reference>
<dbReference type="Gene3D" id="3.60.130.10">
    <property type="entry name" value="Clavaminate synthase-like"/>
    <property type="match status" value="1"/>
</dbReference>
<comment type="caution">
    <text evidence="9">The sequence shown here is derived from an EMBL/GenBank/DDBJ whole genome shotgun (WGS) entry which is preliminary data.</text>
</comment>
<feature type="binding site" evidence="7">
    <location>
        <position position="118"/>
    </location>
    <ligand>
        <name>Fe cation</name>
        <dbReference type="ChEBI" id="CHEBI:24875"/>
    </ligand>
</feature>
<dbReference type="GO" id="GO:0005506">
    <property type="term" value="F:iron ion binding"/>
    <property type="evidence" value="ECO:0007669"/>
    <property type="project" value="InterPro"/>
</dbReference>
<proteinExistence type="inferred from homology"/>
<dbReference type="PANTHER" id="PTHR10696">
    <property type="entry name" value="GAMMA-BUTYROBETAINE HYDROXYLASE-RELATED"/>
    <property type="match status" value="1"/>
</dbReference>
<evidence type="ECO:0000256" key="6">
    <source>
        <dbReference type="ARBA" id="ARBA00023194"/>
    </source>
</evidence>
<keyword evidence="4" id="KW-0560">Oxidoreductase</keyword>
<dbReference type="SUPFAM" id="SSF51197">
    <property type="entry name" value="Clavaminate synthase-like"/>
    <property type="match status" value="1"/>
</dbReference>
<dbReference type="PIRSF" id="PIRSF019543">
    <property type="entry name" value="Clavaminate_syn"/>
    <property type="match status" value="1"/>
</dbReference>
<comment type="cofactor">
    <cofactor evidence="1">
        <name>Fe(2+)</name>
        <dbReference type="ChEBI" id="CHEBI:29033"/>
    </cofactor>
</comment>
<keyword evidence="3 7" id="KW-0479">Metal-binding</keyword>
<evidence type="ECO:0000313" key="9">
    <source>
        <dbReference type="EMBL" id="PNF75792.1"/>
    </source>
</evidence>